<dbReference type="Pfam" id="PF13679">
    <property type="entry name" value="Methyltransf_32"/>
    <property type="match status" value="1"/>
</dbReference>
<dbReference type="Proteomes" id="UP001320178">
    <property type="component" value="Unassembled WGS sequence"/>
</dbReference>
<evidence type="ECO:0000313" key="5">
    <source>
        <dbReference type="Proteomes" id="UP001320178"/>
    </source>
</evidence>
<dbReference type="PANTHER" id="PTHR13369">
    <property type="match status" value="1"/>
</dbReference>
<dbReference type="SUPFAM" id="SSF53335">
    <property type="entry name" value="S-adenosyl-L-methionine-dependent methyltransferases"/>
    <property type="match status" value="1"/>
</dbReference>
<proteinExistence type="predicted"/>
<dbReference type="PANTHER" id="PTHR13369:SF0">
    <property type="entry name" value="GLUTATHIONE S-TRANSFERASE C-TERMINAL DOMAIN-CONTAINING PROTEIN"/>
    <property type="match status" value="1"/>
</dbReference>
<dbReference type="GO" id="GO:0008168">
    <property type="term" value="F:methyltransferase activity"/>
    <property type="evidence" value="ECO:0007669"/>
    <property type="project" value="UniProtKB-KW"/>
</dbReference>
<organism evidence="3 5">
    <name type="scientific">Billgrantia desiderata</name>
    <dbReference type="NCBI Taxonomy" id="52021"/>
    <lineage>
        <taxon>Bacteria</taxon>
        <taxon>Pseudomonadati</taxon>
        <taxon>Pseudomonadota</taxon>
        <taxon>Gammaproteobacteria</taxon>
        <taxon>Oceanospirillales</taxon>
        <taxon>Halomonadaceae</taxon>
        <taxon>Billgrantia</taxon>
    </lineage>
</organism>
<comment type="caution">
    <text evidence="3">The sequence shown here is derived from an EMBL/GenBank/DDBJ whole genome shotgun (WGS) entry which is preliminary data.</text>
</comment>
<keyword evidence="4" id="KW-1185">Reference proteome</keyword>
<reference evidence="3 4" key="2">
    <citation type="journal article" date="2021" name="Front. Microbiol.">
        <title>Aerobic Denitrification and Heterotrophic Sulfur Oxidation in the Genus Halomonas Revealed by Six Novel Species Characterizations and Genome-Based Analysis.</title>
        <authorList>
            <person name="Wang L."/>
            <person name="Shao Z."/>
        </authorList>
    </citation>
    <scope>NUCLEOTIDE SEQUENCE</scope>
    <source>
        <strain evidence="2 4">MCCC 1A05748</strain>
        <strain evidence="3">MCCC 1A05776</strain>
    </source>
</reference>
<keyword evidence="3" id="KW-0808">Transferase</keyword>
<evidence type="ECO:0000313" key="3">
    <source>
        <dbReference type="EMBL" id="MCE8051343.1"/>
    </source>
</evidence>
<accession>A0AAW4YSF0</accession>
<protein>
    <submittedName>
        <fullName evidence="3">Methyltransferase</fullName>
    </submittedName>
</protein>
<evidence type="ECO:0000313" key="4">
    <source>
        <dbReference type="Proteomes" id="UP001320154"/>
    </source>
</evidence>
<dbReference type="InterPro" id="IPR025714">
    <property type="entry name" value="Methyltranfer_dom"/>
</dbReference>
<dbReference type="Proteomes" id="UP001320154">
    <property type="component" value="Unassembled WGS sequence"/>
</dbReference>
<evidence type="ECO:0000259" key="1">
    <source>
        <dbReference type="Pfam" id="PF13679"/>
    </source>
</evidence>
<sequence length="403" mass="45581">MPTHPASNIESRFSRLTALLAEWQSVWRPLPFTQRRAAWCERHPELTETLLGLSDAQLARLQADPWHASPLAGRLPVAELAGLVELPPLAAKGEPLPAAWSQHVGGRKWQQIEAFIRCLDVTPHERLLEWCAGKGHLSRTLARRHGREVGALEWQASLCEEGRRLAAAQQAPVRLYRQDVLADEVAGFLSADTHVVALHACGDLHLGLLERAVAAGCTVTLAPCCYHRTQAADYRPVSQLGRALCHSHSLHLERNDLALAVQETVTAPLGVRRHRERANAWRLGFDELQRELRGEDTYLPVPSLAYGQMPERFDDFCHWAAQRKGLTLPDGLDYRRYESAGWQRLAEVSRLELVRHLFRRPLEMWLAMDRVQRLEEAGFRVEIGTFCAHRLTPRNLCIRARTS</sequence>
<dbReference type="CDD" id="cd02440">
    <property type="entry name" value="AdoMet_MTases"/>
    <property type="match status" value="1"/>
</dbReference>
<dbReference type="EMBL" id="JABFTS010000002">
    <property type="protein sequence ID" value="MCE8051343.1"/>
    <property type="molecule type" value="Genomic_DNA"/>
</dbReference>
<keyword evidence="3" id="KW-0489">Methyltransferase</keyword>
<reference evidence="3" key="1">
    <citation type="submission" date="2020-05" db="EMBL/GenBank/DDBJ databases">
        <authorList>
            <person name="Wang L."/>
            <person name="Shao Z."/>
        </authorList>
    </citation>
    <scope>NUCLEOTIDE SEQUENCE</scope>
    <source>
        <strain evidence="2">MCCC 1A05748</strain>
        <strain evidence="3">MCCC 1A05776</strain>
    </source>
</reference>
<gene>
    <name evidence="2" type="ORF">HOP60_14455</name>
    <name evidence="3" type="ORF">HOP61_08575</name>
</gene>
<name>A0AAW4YSF0_9GAMM</name>
<dbReference type="GO" id="GO:0032259">
    <property type="term" value="P:methylation"/>
    <property type="evidence" value="ECO:0007669"/>
    <property type="project" value="UniProtKB-KW"/>
</dbReference>
<evidence type="ECO:0000313" key="2">
    <source>
        <dbReference type="EMBL" id="MCE8047927.1"/>
    </source>
</evidence>
<dbReference type="InterPro" id="IPR029063">
    <property type="entry name" value="SAM-dependent_MTases_sf"/>
</dbReference>
<dbReference type="Gene3D" id="3.40.50.150">
    <property type="entry name" value="Vaccinia Virus protein VP39"/>
    <property type="match status" value="1"/>
</dbReference>
<dbReference type="AlphaFoldDB" id="A0AAW4YSF0"/>
<feature type="domain" description="Methyltransferase" evidence="1">
    <location>
        <begin position="107"/>
        <end position="230"/>
    </location>
</feature>
<dbReference type="EMBL" id="JABFTQ010000009">
    <property type="protein sequence ID" value="MCE8047927.1"/>
    <property type="molecule type" value="Genomic_DNA"/>
</dbReference>
<dbReference type="RefSeq" id="WP_103968899.1">
    <property type="nucleotide sequence ID" value="NZ_FNVC01000007.1"/>
</dbReference>